<accession>A0A561SGG2</accession>
<organism evidence="2 3">
    <name type="scientific">Streptomyces capillispiralis</name>
    <dbReference type="NCBI Taxonomy" id="68182"/>
    <lineage>
        <taxon>Bacteria</taxon>
        <taxon>Bacillati</taxon>
        <taxon>Actinomycetota</taxon>
        <taxon>Actinomycetes</taxon>
        <taxon>Kitasatosporales</taxon>
        <taxon>Streptomycetaceae</taxon>
        <taxon>Streptomyces</taxon>
    </lineage>
</organism>
<keyword evidence="3" id="KW-1185">Reference proteome</keyword>
<evidence type="ECO:0000313" key="3">
    <source>
        <dbReference type="Proteomes" id="UP000316603"/>
    </source>
</evidence>
<proteinExistence type="predicted"/>
<dbReference type="EMBL" id="VIWV01000003">
    <property type="protein sequence ID" value="TWF73897.1"/>
    <property type="molecule type" value="Genomic_DNA"/>
</dbReference>
<gene>
    <name evidence="2" type="ORF">FHX78_1316</name>
</gene>
<feature type="compositionally biased region" description="Low complexity" evidence="1">
    <location>
        <begin position="12"/>
        <end position="25"/>
    </location>
</feature>
<feature type="region of interest" description="Disordered" evidence="1">
    <location>
        <begin position="1"/>
        <end position="63"/>
    </location>
</feature>
<sequence length="510" mass="54901">MPAVSTPDSAPEDAAQRPAAAPSDATGALLVPSAEGCGSPETVALDEPGDAGLAAPTDGPDLDMDGPDVDHGVFPPLDDAVLNSASLADVMDTAAFWSGVSDSFQPLVGLSTMLSEFTERANFGLAPALAGIELTVPRLPDIGEMVGQSLLDGLTAHNAALSALAGVQPQILSLSESVNSVLPSVVNTLGLLDGLNPARAVLSVIEPQVNSMASVLGSAARLSSMADAFQPLVGLGELVRPLHFGLAPVFEGLPALIPPLPSLAKLAGTLAPCFAIQVGVPRMMQEVLRTLPTMADLIGGHMADLFAGVRSVADWAKRLKPSVLAEARYAYDAYRKGDTEPMKDFLRRCLRLWPVLEDHCQALAVAMFERAWEQEADLTDDQSVRRVLVRYARQGCDFERDHQIRGASIGYIPDGWDQPDTVPGPEDLVIPRLVSWAQQFETAAVRYVAKQLNEQEQAVVRVWSENHPMTWPKASDLVQQDEAQGERARRKLNRLGKEWRRRENNRQELP</sequence>
<dbReference type="OrthoDB" id="3961644at2"/>
<dbReference type="RefSeq" id="WP_145872449.1">
    <property type="nucleotide sequence ID" value="NZ_VIWV01000003.1"/>
</dbReference>
<evidence type="ECO:0000256" key="1">
    <source>
        <dbReference type="SAM" id="MobiDB-lite"/>
    </source>
</evidence>
<reference evidence="2 3" key="1">
    <citation type="submission" date="2019-06" db="EMBL/GenBank/DDBJ databases">
        <title>Sequencing the genomes of 1000 actinobacteria strains.</title>
        <authorList>
            <person name="Klenk H.-P."/>
        </authorList>
    </citation>
    <scope>NUCLEOTIDE SEQUENCE [LARGE SCALE GENOMIC DNA]</scope>
    <source>
        <strain evidence="2 3">DSM 41695</strain>
    </source>
</reference>
<name>A0A561SGG2_9ACTN</name>
<dbReference type="AlphaFoldDB" id="A0A561SGG2"/>
<protein>
    <submittedName>
        <fullName evidence="2">Uncharacterized protein</fullName>
    </submittedName>
</protein>
<dbReference type="Proteomes" id="UP000316603">
    <property type="component" value="Unassembled WGS sequence"/>
</dbReference>
<evidence type="ECO:0000313" key="2">
    <source>
        <dbReference type="EMBL" id="TWF73897.1"/>
    </source>
</evidence>
<comment type="caution">
    <text evidence="2">The sequence shown here is derived from an EMBL/GenBank/DDBJ whole genome shotgun (WGS) entry which is preliminary data.</text>
</comment>